<accession>A0ACB8AXG8</accession>
<evidence type="ECO:0000313" key="1">
    <source>
        <dbReference type="EMBL" id="KAH7917982.1"/>
    </source>
</evidence>
<protein>
    <submittedName>
        <fullName evidence="1">Uncharacterized protein</fullName>
    </submittedName>
</protein>
<dbReference type="EMBL" id="MU266882">
    <property type="protein sequence ID" value="KAH7917982.1"/>
    <property type="molecule type" value="Genomic_DNA"/>
</dbReference>
<name>A0ACB8AXG8_9AGAM</name>
<reference evidence="1" key="1">
    <citation type="journal article" date="2021" name="New Phytol.">
        <title>Evolutionary innovations through gain and loss of genes in the ectomycorrhizal Boletales.</title>
        <authorList>
            <person name="Wu G."/>
            <person name="Miyauchi S."/>
            <person name="Morin E."/>
            <person name="Kuo A."/>
            <person name="Drula E."/>
            <person name="Varga T."/>
            <person name="Kohler A."/>
            <person name="Feng B."/>
            <person name="Cao Y."/>
            <person name="Lipzen A."/>
            <person name="Daum C."/>
            <person name="Hundley H."/>
            <person name="Pangilinan J."/>
            <person name="Johnson J."/>
            <person name="Barry K."/>
            <person name="LaButti K."/>
            <person name="Ng V."/>
            <person name="Ahrendt S."/>
            <person name="Min B."/>
            <person name="Choi I.G."/>
            <person name="Park H."/>
            <person name="Plett J.M."/>
            <person name="Magnuson J."/>
            <person name="Spatafora J.W."/>
            <person name="Nagy L.G."/>
            <person name="Henrissat B."/>
            <person name="Grigoriev I.V."/>
            <person name="Yang Z.L."/>
            <person name="Xu J."/>
            <person name="Martin F.M."/>
        </authorList>
    </citation>
    <scope>NUCLEOTIDE SEQUENCE</scope>
    <source>
        <strain evidence="1">KUC20120723A-06</strain>
    </source>
</reference>
<sequence length="113" mass="12358">MTKVVSSKSISSARANPMGNRPTNPPTSPTNPAHQAVDEIAKNYGDMDNTEDHQMSPGVTHQKCLVARTWIIDEPITPKYSAGRSPFIHSLSKRSSLAIFVLLQHAGIYDVND</sequence>
<organism evidence="1 2">
    <name type="scientific">Leucogyrophana mollusca</name>
    <dbReference type="NCBI Taxonomy" id="85980"/>
    <lineage>
        <taxon>Eukaryota</taxon>
        <taxon>Fungi</taxon>
        <taxon>Dikarya</taxon>
        <taxon>Basidiomycota</taxon>
        <taxon>Agaricomycotina</taxon>
        <taxon>Agaricomycetes</taxon>
        <taxon>Agaricomycetidae</taxon>
        <taxon>Boletales</taxon>
        <taxon>Boletales incertae sedis</taxon>
        <taxon>Leucogyrophana</taxon>
    </lineage>
</organism>
<proteinExistence type="predicted"/>
<comment type="caution">
    <text evidence="1">The sequence shown here is derived from an EMBL/GenBank/DDBJ whole genome shotgun (WGS) entry which is preliminary data.</text>
</comment>
<gene>
    <name evidence="1" type="ORF">BV22DRAFT_1052045</name>
</gene>
<dbReference type="Proteomes" id="UP000790709">
    <property type="component" value="Unassembled WGS sequence"/>
</dbReference>
<keyword evidence="2" id="KW-1185">Reference proteome</keyword>
<evidence type="ECO:0000313" key="2">
    <source>
        <dbReference type="Proteomes" id="UP000790709"/>
    </source>
</evidence>